<keyword evidence="1" id="KW-0732">Signal</keyword>
<evidence type="ECO:0000256" key="1">
    <source>
        <dbReference type="SAM" id="SignalP"/>
    </source>
</evidence>
<reference evidence="3" key="1">
    <citation type="journal article" date="2015" name="PLoS Genet.">
        <title>Genome Sequence and Transcriptome Analyses of Chrysochromulina tobin: Metabolic Tools for Enhanced Algal Fitness in the Prominent Order Prymnesiales (Haptophyceae).</title>
        <authorList>
            <person name="Hovde B.T."/>
            <person name="Deodato C.R."/>
            <person name="Hunsperger H.M."/>
            <person name="Ryken S.A."/>
            <person name="Yost W."/>
            <person name="Jha R.K."/>
            <person name="Patterson J."/>
            <person name="Monnat R.J. Jr."/>
            <person name="Barlow S.B."/>
            <person name="Starkenburg S.R."/>
            <person name="Cattolico R.A."/>
        </authorList>
    </citation>
    <scope>NUCLEOTIDE SEQUENCE</scope>
    <source>
        <strain evidence="3">CCMP291</strain>
    </source>
</reference>
<feature type="signal peptide" evidence="1">
    <location>
        <begin position="1"/>
        <end position="15"/>
    </location>
</feature>
<evidence type="ECO:0000313" key="2">
    <source>
        <dbReference type="EMBL" id="KOO26906.1"/>
    </source>
</evidence>
<keyword evidence="3" id="KW-1185">Reference proteome</keyword>
<dbReference type="Proteomes" id="UP000037460">
    <property type="component" value="Unassembled WGS sequence"/>
</dbReference>
<dbReference type="EMBL" id="JWZX01002786">
    <property type="protein sequence ID" value="KOO26906.1"/>
    <property type="molecule type" value="Genomic_DNA"/>
</dbReference>
<dbReference type="OrthoDB" id="196898at2759"/>
<accession>A0A0M0JJY6</accession>
<sequence length="217" mass="23015">MPSLLLLQSVALALSLGPTARPALLPRRCPAPIAQAVSTSLSTVDAAKIFGRLAEKTLYLDATVGACCHSACSDCEWRTPGGGYRWDVMKAQVAKWLPCYLTRDFADEPLFPGAAATVSRADFDTRLSAMPYSGAMGPKGTVKEAELPAQALDAIWAFLCDGDAQCAELSASAMLQRLQSMSLLEGIERAGAIGQGPDSIVWNEFAKGLGAAPFERF</sequence>
<organism evidence="2 3">
    <name type="scientific">Chrysochromulina tobinii</name>
    <dbReference type="NCBI Taxonomy" id="1460289"/>
    <lineage>
        <taxon>Eukaryota</taxon>
        <taxon>Haptista</taxon>
        <taxon>Haptophyta</taxon>
        <taxon>Prymnesiophyceae</taxon>
        <taxon>Prymnesiales</taxon>
        <taxon>Chrysochromulinaceae</taxon>
        <taxon>Chrysochromulina</taxon>
    </lineage>
</organism>
<name>A0A0M0JJY6_9EUKA</name>
<comment type="caution">
    <text evidence="2">The sequence shown here is derived from an EMBL/GenBank/DDBJ whole genome shotgun (WGS) entry which is preliminary data.</text>
</comment>
<protein>
    <submittedName>
        <fullName evidence="2">Uncharacterized protein</fullName>
    </submittedName>
</protein>
<gene>
    <name evidence="2" type="ORF">Ctob_004425</name>
</gene>
<evidence type="ECO:0000313" key="3">
    <source>
        <dbReference type="Proteomes" id="UP000037460"/>
    </source>
</evidence>
<feature type="chain" id="PRO_5013153260" evidence="1">
    <location>
        <begin position="16"/>
        <end position="217"/>
    </location>
</feature>
<dbReference type="AlphaFoldDB" id="A0A0M0JJY6"/>
<proteinExistence type="predicted"/>